<evidence type="ECO:0000256" key="4">
    <source>
        <dbReference type="ARBA" id="ARBA00023136"/>
    </source>
</evidence>
<dbReference type="Pfam" id="PF02656">
    <property type="entry name" value="DUF202"/>
    <property type="match status" value="1"/>
</dbReference>
<evidence type="ECO:0000313" key="8">
    <source>
        <dbReference type="Proteomes" id="UP000243488"/>
    </source>
</evidence>
<dbReference type="EMBL" id="CP020100">
    <property type="protein sequence ID" value="AQZ96315.1"/>
    <property type="molecule type" value="Genomic_DNA"/>
</dbReference>
<keyword evidence="8" id="KW-1185">Reference proteome</keyword>
<dbReference type="KEGG" id="ppha:BVH74_16825"/>
<keyword evidence="4 5" id="KW-0472">Membrane</keyword>
<dbReference type="STRING" id="1931241.BVH74_16825"/>
<dbReference type="Proteomes" id="UP000243488">
    <property type="component" value="Chromosome"/>
</dbReference>
<evidence type="ECO:0000259" key="6">
    <source>
        <dbReference type="Pfam" id="PF02656"/>
    </source>
</evidence>
<dbReference type="AlphaFoldDB" id="A0A1V0B8R0"/>
<sequence>MSVSRDEGLQVERTLLAWVRTQVALAMFAGLTLHWFGLHHLSALFMAVLPLLLSLSLYVGQRRRFKRQLAMLAAEQGQPSLLPVMSVGLGVSVLALIAVSAL</sequence>
<dbReference type="InterPro" id="IPR003807">
    <property type="entry name" value="DUF202"/>
</dbReference>
<reference evidence="7 8" key="1">
    <citation type="submission" date="2017-03" db="EMBL/GenBank/DDBJ databases">
        <title>Complete genome sequence of the novel DNRA strain Pseudomonas sp. S-6-2 isolated from Chinese polluted river sediment. Journal of Biotechnology.</title>
        <authorList>
            <person name="Li J."/>
            <person name="Xiang F."/>
            <person name="Wang L."/>
            <person name="Xi L."/>
            <person name="Liu J."/>
        </authorList>
    </citation>
    <scope>NUCLEOTIDE SEQUENCE [LARGE SCALE GENOMIC DNA]</scope>
    <source>
        <strain evidence="7 8">S-6-2</strain>
    </source>
</reference>
<evidence type="ECO:0000256" key="3">
    <source>
        <dbReference type="ARBA" id="ARBA00022989"/>
    </source>
</evidence>
<dbReference type="GO" id="GO:0012505">
    <property type="term" value="C:endomembrane system"/>
    <property type="evidence" value="ECO:0007669"/>
    <property type="project" value="UniProtKB-SubCell"/>
</dbReference>
<feature type="transmembrane region" description="Helical" evidence="5">
    <location>
        <begin position="81"/>
        <end position="101"/>
    </location>
</feature>
<accession>A0A1V0B8R0</accession>
<protein>
    <recommendedName>
        <fullName evidence="6">DUF202 domain-containing protein</fullName>
    </recommendedName>
</protein>
<organism evidence="7 8">
    <name type="scientific">Halopseudomonas phragmitis</name>
    <dbReference type="NCBI Taxonomy" id="1931241"/>
    <lineage>
        <taxon>Bacteria</taxon>
        <taxon>Pseudomonadati</taxon>
        <taxon>Pseudomonadota</taxon>
        <taxon>Gammaproteobacteria</taxon>
        <taxon>Pseudomonadales</taxon>
        <taxon>Pseudomonadaceae</taxon>
        <taxon>Halopseudomonas</taxon>
    </lineage>
</organism>
<evidence type="ECO:0000256" key="5">
    <source>
        <dbReference type="SAM" id="Phobius"/>
    </source>
</evidence>
<keyword evidence="2 5" id="KW-0812">Transmembrane</keyword>
<dbReference type="RefSeq" id="WP_080051223.1">
    <property type="nucleotide sequence ID" value="NZ_CP020100.1"/>
</dbReference>
<keyword evidence="3 5" id="KW-1133">Transmembrane helix</keyword>
<evidence type="ECO:0000313" key="7">
    <source>
        <dbReference type="EMBL" id="AQZ96315.1"/>
    </source>
</evidence>
<feature type="transmembrane region" description="Helical" evidence="5">
    <location>
        <begin position="15"/>
        <end position="36"/>
    </location>
</feature>
<gene>
    <name evidence="7" type="ORF">BVH74_16825</name>
</gene>
<comment type="subcellular location">
    <subcellularLocation>
        <location evidence="1">Endomembrane system</location>
        <topology evidence="1">Multi-pass membrane protein</topology>
    </subcellularLocation>
</comment>
<name>A0A1V0B8R0_9GAMM</name>
<feature type="transmembrane region" description="Helical" evidence="5">
    <location>
        <begin position="42"/>
        <end position="60"/>
    </location>
</feature>
<feature type="domain" description="DUF202" evidence="6">
    <location>
        <begin position="6"/>
        <end position="69"/>
    </location>
</feature>
<evidence type="ECO:0000256" key="1">
    <source>
        <dbReference type="ARBA" id="ARBA00004127"/>
    </source>
</evidence>
<evidence type="ECO:0000256" key="2">
    <source>
        <dbReference type="ARBA" id="ARBA00022692"/>
    </source>
</evidence>
<proteinExistence type="predicted"/>